<proteinExistence type="predicted"/>
<dbReference type="EMBL" id="JAOTGU010000010">
    <property type="protein sequence ID" value="MDB6262411.1"/>
    <property type="molecule type" value="Genomic_DNA"/>
</dbReference>
<evidence type="ECO:0000313" key="2">
    <source>
        <dbReference type="Proteomes" id="UP001143700"/>
    </source>
</evidence>
<evidence type="ECO:0000313" key="1">
    <source>
        <dbReference type="EMBL" id="MDB6262411.1"/>
    </source>
</evidence>
<dbReference type="RefSeq" id="WP_271870325.1">
    <property type="nucleotide sequence ID" value="NZ_JAOTGU010000010.1"/>
</dbReference>
<comment type="caution">
    <text evidence="1">The sequence shown here is derived from an EMBL/GenBank/DDBJ whole genome shotgun (WGS) entry which is preliminary data.</text>
</comment>
<organism evidence="1 2">
    <name type="scientific">Lactobacillus amylovorus</name>
    <dbReference type="NCBI Taxonomy" id="1604"/>
    <lineage>
        <taxon>Bacteria</taxon>
        <taxon>Bacillati</taxon>
        <taxon>Bacillota</taxon>
        <taxon>Bacilli</taxon>
        <taxon>Lactobacillales</taxon>
        <taxon>Lactobacillaceae</taxon>
        <taxon>Lactobacillus</taxon>
    </lineage>
</organism>
<dbReference type="Proteomes" id="UP001143700">
    <property type="component" value="Unassembled WGS sequence"/>
</dbReference>
<name>A0A9X4ADP0_LACAM</name>
<gene>
    <name evidence="1" type="ORF">ODV15_07600</name>
</gene>
<sequence length="78" mass="8626">MPPRQQPNPKFELEHYKAEIHAMLLAKGCEDGTAIQLISDNDKIIRGWIDPKGKGPIITAAIAARILLGNEGVRTHEK</sequence>
<protein>
    <submittedName>
        <fullName evidence="1">Uncharacterized protein</fullName>
    </submittedName>
</protein>
<reference evidence="1" key="2">
    <citation type="submission" date="2022-10" db="EMBL/GenBank/DDBJ databases">
        <authorList>
            <person name="Kostovova I."/>
            <person name="Moravkova M."/>
            <person name="Pechar R."/>
        </authorList>
    </citation>
    <scope>NUCLEOTIDE SEQUENCE</scope>
    <source>
        <strain evidence="1">M356A</strain>
    </source>
</reference>
<dbReference type="AlphaFoldDB" id="A0A9X4ADP0"/>
<accession>A0A9X4ADP0</accession>
<reference evidence="1" key="1">
    <citation type="journal article" date="2022" name="Microorganisms">
        <title>Antibiotic Susceptibility, Resistance Gene Determinants and Corresponding Genomic Regions in Lactobacillus amylovorus Isolates Derived from Wild Boars and Domestic Pigs.</title>
        <authorList>
            <person name="Moravkova M."/>
            <person name="Kostovova I."/>
            <person name="Kavanova K."/>
            <person name="Pechar R."/>
            <person name="Stanek S."/>
            <person name="Brychta A."/>
            <person name="Zeman M."/>
            <person name="Kubasova T."/>
        </authorList>
    </citation>
    <scope>NUCLEOTIDE SEQUENCE</scope>
    <source>
        <strain evidence="1">M356A</strain>
    </source>
</reference>